<accession>L5KBT7</accession>
<comment type="subunit">
    <text evidence="12">Part of the small subunit (SSU) processome, composed of more than 70 proteins and the RNA chaperone small nucleolar RNA (snoRNA) U3. Interacts with NOL6; required for NOL6 localization to nucleolus.</text>
</comment>
<evidence type="ECO:0000256" key="12">
    <source>
        <dbReference type="ARBA" id="ARBA00062032"/>
    </source>
</evidence>
<evidence type="ECO:0000256" key="10">
    <source>
        <dbReference type="ARBA" id="ARBA00023273"/>
    </source>
</evidence>
<evidence type="ECO:0000259" key="15">
    <source>
        <dbReference type="Pfam" id="PF12923"/>
    </source>
</evidence>
<dbReference type="Gene3D" id="3.30.70.330">
    <property type="match status" value="1"/>
</dbReference>
<dbReference type="PANTHER" id="PTHR13191">
    <property type="entry name" value="RIBOSOMAL RNA PROCESSING PROTEIN 7-RELATED"/>
    <property type="match status" value="1"/>
</dbReference>
<gene>
    <name evidence="17" type="ORF">PAL_GLEAN10007197</name>
</gene>
<dbReference type="GO" id="GO:0005813">
    <property type="term" value="C:centrosome"/>
    <property type="evidence" value="ECO:0007669"/>
    <property type="project" value="UniProtKB-SubCell"/>
</dbReference>
<evidence type="ECO:0000256" key="1">
    <source>
        <dbReference type="ARBA" id="ARBA00004138"/>
    </source>
</evidence>
<evidence type="ECO:0000313" key="17">
    <source>
        <dbReference type="EMBL" id="ELK07948.1"/>
    </source>
</evidence>
<dbReference type="eggNOG" id="KOG4008">
    <property type="taxonomic scope" value="Eukaryota"/>
</dbReference>
<keyword evidence="7" id="KW-0694">RNA-binding</keyword>
<evidence type="ECO:0000256" key="3">
    <source>
        <dbReference type="ARBA" id="ARBA00004604"/>
    </source>
</evidence>
<keyword evidence="8" id="KW-0206">Cytoskeleton</keyword>
<comment type="similarity">
    <text evidence="4">Belongs to the RRP7 family.</text>
</comment>
<evidence type="ECO:0000259" key="16">
    <source>
        <dbReference type="Pfam" id="PF17799"/>
    </source>
</evidence>
<dbReference type="SUPFAM" id="SSF54928">
    <property type="entry name" value="RNA-binding domain, RBD"/>
    <property type="match status" value="1"/>
</dbReference>
<organism evidence="17 18">
    <name type="scientific">Pteropus alecto</name>
    <name type="common">Black flying fox</name>
    <dbReference type="NCBI Taxonomy" id="9402"/>
    <lineage>
        <taxon>Eukaryota</taxon>
        <taxon>Metazoa</taxon>
        <taxon>Chordata</taxon>
        <taxon>Craniata</taxon>
        <taxon>Vertebrata</taxon>
        <taxon>Euteleostomi</taxon>
        <taxon>Mammalia</taxon>
        <taxon>Eutheria</taxon>
        <taxon>Laurasiatheria</taxon>
        <taxon>Chiroptera</taxon>
        <taxon>Yinpterochiroptera</taxon>
        <taxon>Pteropodoidea</taxon>
        <taxon>Pteropodidae</taxon>
        <taxon>Pteropodinae</taxon>
        <taxon>Pteropus</taxon>
    </lineage>
</organism>
<dbReference type="Pfam" id="PF17799">
    <property type="entry name" value="RRM_Rrp7"/>
    <property type="match status" value="1"/>
</dbReference>
<sequence>METRHSQLPTTTPSGPRGFPFGKMVARRRKRAARDSQEGIPSPPGYSAVPIKFSEKQQASHYLYMREHRVREGTNSSWPQKRTLFVLNVPPYCTTECLSRLLSPCGPVQSVELQEKPDLTESPKEPKSKFFHLRPIPGFQVAYVVFQKPNGVSAALALKGPLLVSTESHPVKSGVHKWLSDYADSVLDPEALRVEVDTFMEVYDRKIAEEEAKAKEEEGVPDEEGWVKVTRRSRRPVLPRTEAASLRVLEREKRKRARKELLNFYAWQHRETKMEHLAQLRKKFEEDKQRIELMRTQRKFRPY</sequence>
<dbReference type="InterPro" id="IPR034890">
    <property type="entry name" value="Rrp7A_RRM"/>
</dbReference>
<dbReference type="Gene3D" id="6.10.250.1770">
    <property type="match status" value="1"/>
</dbReference>
<evidence type="ECO:0000256" key="14">
    <source>
        <dbReference type="SAM" id="MobiDB-lite"/>
    </source>
</evidence>
<protein>
    <recommendedName>
        <fullName evidence="13">Ribosomal RNA-processing protein 7 homolog A</fullName>
    </recommendedName>
</protein>
<evidence type="ECO:0000256" key="4">
    <source>
        <dbReference type="ARBA" id="ARBA00006110"/>
    </source>
</evidence>
<evidence type="ECO:0000256" key="6">
    <source>
        <dbReference type="ARBA" id="ARBA00022553"/>
    </source>
</evidence>
<feature type="region of interest" description="Disordered" evidence="14">
    <location>
        <begin position="1"/>
        <end position="49"/>
    </location>
</feature>
<reference evidence="18" key="1">
    <citation type="journal article" date="2013" name="Science">
        <title>Comparative analysis of bat genomes provides insight into the evolution of flight and immunity.</title>
        <authorList>
            <person name="Zhang G."/>
            <person name="Cowled C."/>
            <person name="Shi Z."/>
            <person name="Huang Z."/>
            <person name="Bishop-Lilly K.A."/>
            <person name="Fang X."/>
            <person name="Wynne J.W."/>
            <person name="Xiong Z."/>
            <person name="Baker M.L."/>
            <person name="Zhao W."/>
            <person name="Tachedjian M."/>
            <person name="Zhu Y."/>
            <person name="Zhou P."/>
            <person name="Jiang X."/>
            <person name="Ng J."/>
            <person name="Yang L."/>
            <person name="Wu L."/>
            <person name="Xiao J."/>
            <person name="Feng Y."/>
            <person name="Chen Y."/>
            <person name="Sun X."/>
            <person name="Zhang Y."/>
            <person name="Marsh G.A."/>
            <person name="Crameri G."/>
            <person name="Broder C.C."/>
            <person name="Frey K.G."/>
            <person name="Wang L.F."/>
            <person name="Wang J."/>
        </authorList>
    </citation>
    <scope>NUCLEOTIDE SEQUENCE [LARGE SCALE GENOMIC DNA]</scope>
</reference>
<dbReference type="GO" id="GO:0006364">
    <property type="term" value="P:rRNA processing"/>
    <property type="evidence" value="ECO:0007669"/>
    <property type="project" value="TreeGrafter"/>
</dbReference>
<dbReference type="InterPro" id="IPR024326">
    <property type="entry name" value="RRP7_C"/>
</dbReference>
<evidence type="ECO:0000256" key="5">
    <source>
        <dbReference type="ARBA" id="ARBA00022490"/>
    </source>
</evidence>
<dbReference type="InterPro" id="IPR035979">
    <property type="entry name" value="RBD_domain_sf"/>
</dbReference>
<dbReference type="PANTHER" id="PTHR13191:SF0">
    <property type="entry name" value="RIBOSOMAL RNA-PROCESSING PROTEIN 7 HOMOLOG A-RELATED"/>
    <property type="match status" value="1"/>
</dbReference>
<keyword evidence="18" id="KW-1185">Reference proteome</keyword>
<evidence type="ECO:0000256" key="11">
    <source>
        <dbReference type="ARBA" id="ARBA00054533"/>
    </source>
</evidence>
<evidence type="ECO:0000256" key="2">
    <source>
        <dbReference type="ARBA" id="ARBA00004300"/>
    </source>
</evidence>
<dbReference type="Proteomes" id="UP000010552">
    <property type="component" value="Unassembled WGS sequence"/>
</dbReference>
<keyword evidence="9" id="KW-0539">Nucleus</keyword>
<dbReference type="GO" id="GO:0000028">
    <property type="term" value="P:ribosomal small subunit assembly"/>
    <property type="evidence" value="ECO:0007669"/>
    <property type="project" value="TreeGrafter"/>
</dbReference>
<dbReference type="AlphaFoldDB" id="L5KBT7"/>
<evidence type="ECO:0000256" key="13">
    <source>
        <dbReference type="ARBA" id="ARBA00071540"/>
    </source>
</evidence>
<feature type="compositionally biased region" description="Polar residues" evidence="14">
    <location>
        <begin position="1"/>
        <end position="14"/>
    </location>
</feature>
<comment type="subcellular location">
    <subcellularLocation>
        <location evidence="1">Cell projection</location>
        <location evidence="1">Cilium</location>
    </subcellularLocation>
    <subcellularLocation>
        <location evidence="2">Cytoplasm</location>
        <location evidence="2">Cytoskeleton</location>
        <location evidence="2">Microtubule organizing center</location>
        <location evidence="2">Centrosome</location>
    </subcellularLocation>
    <subcellularLocation>
        <location evidence="3">Nucleus</location>
        <location evidence="3">Nucleolus</location>
    </subcellularLocation>
</comment>
<evidence type="ECO:0000256" key="8">
    <source>
        <dbReference type="ARBA" id="ARBA00023212"/>
    </source>
</evidence>
<evidence type="ECO:0000313" key="18">
    <source>
        <dbReference type="Proteomes" id="UP000010552"/>
    </source>
</evidence>
<feature type="domain" description="Rrp7 RRM-like N-terminal" evidence="16">
    <location>
        <begin position="45"/>
        <end position="102"/>
    </location>
</feature>
<dbReference type="GO" id="GO:0034456">
    <property type="term" value="C:UTP-C complex"/>
    <property type="evidence" value="ECO:0007669"/>
    <property type="project" value="TreeGrafter"/>
</dbReference>
<dbReference type="STRING" id="9402.L5KBT7"/>
<dbReference type="InParanoid" id="L5KBT7"/>
<evidence type="ECO:0000256" key="7">
    <source>
        <dbReference type="ARBA" id="ARBA00022884"/>
    </source>
</evidence>
<name>L5KBT7_PTEAL</name>
<dbReference type="GO" id="GO:0005929">
    <property type="term" value="C:cilium"/>
    <property type="evidence" value="ECO:0007669"/>
    <property type="project" value="UniProtKB-SubCell"/>
</dbReference>
<proteinExistence type="inferred from homology"/>
<keyword evidence="5" id="KW-0963">Cytoplasm</keyword>
<feature type="domain" description="Ribosomal RNA-processing protein 7 C-terminal" evidence="15">
    <location>
        <begin position="185"/>
        <end position="303"/>
    </location>
</feature>
<dbReference type="GO" id="GO:0032545">
    <property type="term" value="C:CURI complex"/>
    <property type="evidence" value="ECO:0007669"/>
    <property type="project" value="TreeGrafter"/>
</dbReference>
<keyword evidence="10" id="KW-0966">Cell projection</keyword>
<comment type="function">
    <text evidence="11">Nucleolar protein that is involved in ribosomal RNA (rRNA) processing. Also plays a role in primary cilia resorption, and cell cycle progression in neurogenesis and neocortex development. Part of the small subunit (SSU) processome, first precursor of the small eukaryotic ribosomal subunit. During the assembly of the SSU processome in the nucleolus, many ribosome biogenesis factors, an RNA chaperone and ribosomal proteins associate with the nascent pre-rRNA and work in concert to generate RNA folding, modifications, rearrangements and cleavage as well as targeted degradation of pre-ribosomal RNA by the RNA exosome.</text>
</comment>
<dbReference type="CDD" id="cd12294">
    <property type="entry name" value="RRM_Rrp7A"/>
    <property type="match status" value="1"/>
</dbReference>
<evidence type="ECO:0000256" key="9">
    <source>
        <dbReference type="ARBA" id="ARBA00023242"/>
    </source>
</evidence>
<dbReference type="CDD" id="cd12951">
    <property type="entry name" value="RRP7_Rrp7A"/>
    <property type="match status" value="1"/>
</dbReference>
<dbReference type="EMBL" id="KB030944">
    <property type="protein sequence ID" value="ELK07948.1"/>
    <property type="molecule type" value="Genomic_DNA"/>
</dbReference>
<dbReference type="GO" id="GO:0003723">
    <property type="term" value="F:RNA binding"/>
    <property type="evidence" value="ECO:0007669"/>
    <property type="project" value="UniProtKB-KW"/>
</dbReference>
<dbReference type="InterPro" id="IPR040446">
    <property type="entry name" value="RRP7"/>
</dbReference>
<dbReference type="FunFam" id="3.30.70.330:FF:000512">
    <property type="entry name" value="Ribosomal RNA-processing 7 homolog A"/>
    <property type="match status" value="1"/>
</dbReference>
<dbReference type="Pfam" id="PF12923">
    <property type="entry name" value="RRP7"/>
    <property type="match status" value="1"/>
</dbReference>
<dbReference type="InterPro" id="IPR012677">
    <property type="entry name" value="Nucleotide-bd_a/b_plait_sf"/>
</dbReference>
<dbReference type="InterPro" id="IPR040447">
    <property type="entry name" value="RRM_Rrp7"/>
</dbReference>
<dbReference type="FunCoup" id="L5KBT7">
    <property type="interactions" value="2670"/>
</dbReference>
<keyword evidence="6" id="KW-0597">Phosphoprotein</keyword>